<organism evidence="1 2">
    <name type="scientific">Streptomyces scabiei</name>
    <dbReference type="NCBI Taxonomy" id="1930"/>
    <lineage>
        <taxon>Bacteria</taxon>
        <taxon>Bacillati</taxon>
        <taxon>Actinomycetota</taxon>
        <taxon>Actinomycetes</taxon>
        <taxon>Kitasatosporales</taxon>
        <taxon>Streptomycetaceae</taxon>
        <taxon>Streptomyces</taxon>
    </lineage>
</organism>
<protein>
    <recommendedName>
        <fullName evidence="3">HTH crp-type domain-containing protein</fullName>
    </recommendedName>
</protein>
<evidence type="ECO:0000313" key="1">
    <source>
        <dbReference type="EMBL" id="GAQ68252.1"/>
    </source>
</evidence>
<dbReference type="EMBL" id="BCMM01000099">
    <property type="protein sequence ID" value="GAQ68252.1"/>
    <property type="molecule type" value="Genomic_DNA"/>
</dbReference>
<accession>A0A100JYZ3</accession>
<gene>
    <name evidence="1" type="ORF">SsS58_08711</name>
</gene>
<evidence type="ECO:0008006" key="3">
    <source>
        <dbReference type="Google" id="ProtNLM"/>
    </source>
</evidence>
<dbReference type="Gene3D" id="1.10.10.10">
    <property type="entry name" value="Winged helix-like DNA-binding domain superfamily/Winged helix DNA-binding domain"/>
    <property type="match status" value="1"/>
</dbReference>
<reference evidence="2" key="3">
    <citation type="submission" date="2016-02" db="EMBL/GenBank/DDBJ databases">
        <title>Draft genome of pathogenic Streptomyces sp. in Japan.</title>
        <authorList>
            <person name="Tomihama T."/>
            <person name="Ikenaga M."/>
            <person name="Sakai M."/>
            <person name="Okubo T."/>
            <person name="Ikeda S."/>
        </authorList>
    </citation>
    <scope>NUCLEOTIDE SEQUENCE [LARGE SCALE GENOMIC DNA]</scope>
    <source>
        <strain evidence="2">S58</strain>
    </source>
</reference>
<dbReference type="AlphaFoldDB" id="A0A100JYZ3"/>
<proteinExistence type="predicted"/>
<reference evidence="2" key="1">
    <citation type="submission" date="2015-11" db="EMBL/GenBank/DDBJ databases">
        <authorList>
            <consortium name="Cross-ministerial Strategic Innovation Promotion Program (SIP) consortium"/>
            <person name="Tomihama T."/>
            <person name="Ikenaga M."/>
            <person name="Sakai M."/>
            <person name="Okubo T."/>
            <person name="Ikeda S."/>
        </authorList>
    </citation>
    <scope>NUCLEOTIDE SEQUENCE [LARGE SCALE GENOMIC DNA]</scope>
    <source>
        <strain evidence="2">S58</strain>
    </source>
</reference>
<name>A0A100JYZ3_STRSC</name>
<comment type="caution">
    <text evidence="1">The sequence shown here is derived from an EMBL/GenBank/DDBJ whole genome shotgun (WGS) entry which is preliminary data.</text>
</comment>
<sequence>MIGASRNAVVNALKPWREQDWVCTTSGGGLLVRDIHSIRSHARTQA</sequence>
<dbReference type="Proteomes" id="UP000067448">
    <property type="component" value="Unassembled WGS sequence"/>
</dbReference>
<reference evidence="1 2" key="2">
    <citation type="journal article" date="2016" name="Genome Announc.">
        <title>Draft Genome Sequences of Streptomyces scabiei S58, Streptomyces turgidiscabies T45, and Streptomyces acidiscabies a10, the Pathogens of Potato Common Scab, Isolated in Japan.</title>
        <authorList>
            <person name="Tomihama T."/>
            <person name="Nishi Y."/>
            <person name="Sakai M."/>
            <person name="Ikenaga M."/>
            <person name="Okubo T."/>
            <person name="Ikeda S."/>
        </authorList>
    </citation>
    <scope>NUCLEOTIDE SEQUENCE [LARGE SCALE GENOMIC DNA]</scope>
    <source>
        <strain evidence="1 2">S58</strain>
    </source>
</reference>
<dbReference type="InterPro" id="IPR036388">
    <property type="entry name" value="WH-like_DNA-bd_sf"/>
</dbReference>
<evidence type="ECO:0000313" key="2">
    <source>
        <dbReference type="Proteomes" id="UP000067448"/>
    </source>
</evidence>